<proteinExistence type="predicted"/>
<dbReference type="WBParaSite" id="JU765_v2.g1727.t1">
    <property type="protein sequence ID" value="JU765_v2.g1727.t1"/>
    <property type="gene ID" value="JU765_v2.g1727"/>
</dbReference>
<dbReference type="Proteomes" id="UP000887576">
    <property type="component" value="Unplaced"/>
</dbReference>
<sequence>MGESTKIIKAKKGKRKPLPKKIAEKHAQRQREKKLEAKQVKKKIQRDGTELQKVGDQWMLKRNFIAKDPSYEGVYRSLVPEIVADLDQDHLDAVYVDGITAEMHYLLLDEEQAKPRVEKLTEKDLKCLTARNTDAVYEAIDSAYSTWSAHYFKGNDAAVADIIMAERTDQKDLIVPMVTEQACENSAATVADEDLSKNQTKLSINETGPSITAATTTGPGKLSVQESVAATGN</sequence>
<accession>A0AC34QKT9</accession>
<evidence type="ECO:0000313" key="2">
    <source>
        <dbReference type="WBParaSite" id="JU765_v2.g1727.t1"/>
    </source>
</evidence>
<protein>
    <submittedName>
        <fullName evidence="2">Uncharacterized protein</fullName>
    </submittedName>
</protein>
<organism evidence="1 2">
    <name type="scientific">Panagrolaimus sp. JU765</name>
    <dbReference type="NCBI Taxonomy" id="591449"/>
    <lineage>
        <taxon>Eukaryota</taxon>
        <taxon>Metazoa</taxon>
        <taxon>Ecdysozoa</taxon>
        <taxon>Nematoda</taxon>
        <taxon>Chromadorea</taxon>
        <taxon>Rhabditida</taxon>
        <taxon>Tylenchina</taxon>
        <taxon>Panagrolaimomorpha</taxon>
        <taxon>Panagrolaimoidea</taxon>
        <taxon>Panagrolaimidae</taxon>
        <taxon>Panagrolaimus</taxon>
    </lineage>
</organism>
<reference evidence="2" key="1">
    <citation type="submission" date="2022-11" db="UniProtKB">
        <authorList>
            <consortium name="WormBaseParasite"/>
        </authorList>
    </citation>
    <scope>IDENTIFICATION</scope>
</reference>
<name>A0AC34QKT9_9BILA</name>
<evidence type="ECO:0000313" key="1">
    <source>
        <dbReference type="Proteomes" id="UP000887576"/>
    </source>
</evidence>